<accession>A0A5C4TL31</accession>
<dbReference type="AlphaFoldDB" id="A0A5C4TL31"/>
<dbReference type="EMBL" id="QFCR01000003">
    <property type="protein sequence ID" value="TNK90843.1"/>
    <property type="molecule type" value="Genomic_DNA"/>
</dbReference>
<gene>
    <name evidence="1" type="ORF">DID87_01710</name>
</gene>
<sequence length="89" mass="10018">MLVNVPFEIKADGIHDLKAIQVELPSGEVAELDAVTLDDINRDHEYLLILKKDPKHEIGNIGDSISFDEFGEKNSFPKNQDLVFMAIPR</sequence>
<dbReference type="Proteomes" id="UP000313312">
    <property type="component" value="Unassembled WGS sequence"/>
</dbReference>
<reference evidence="1 2" key="1">
    <citation type="submission" date="2018-05" db="EMBL/GenBank/DDBJ databases">
        <title>Lactobacillus sanfranciscensis Ah4 draft denome sequence.</title>
        <authorList>
            <person name="Zhang G."/>
        </authorList>
    </citation>
    <scope>NUCLEOTIDE SEQUENCE [LARGE SCALE GENOMIC DNA]</scope>
    <source>
        <strain evidence="1 2">Ah4</strain>
    </source>
</reference>
<evidence type="ECO:0000313" key="1">
    <source>
        <dbReference type="EMBL" id="TNK90843.1"/>
    </source>
</evidence>
<evidence type="ECO:0000313" key="2">
    <source>
        <dbReference type="Proteomes" id="UP000313312"/>
    </source>
</evidence>
<dbReference type="RefSeq" id="WP_014082067.1">
    <property type="nucleotide sequence ID" value="NZ_CP168671.1"/>
</dbReference>
<comment type="caution">
    <text evidence="1">The sequence shown here is derived from an EMBL/GenBank/DDBJ whole genome shotgun (WGS) entry which is preliminary data.</text>
</comment>
<protein>
    <submittedName>
        <fullName evidence="1">Uncharacterized protein</fullName>
    </submittedName>
</protein>
<organism evidence="1 2">
    <name type="scientific">Fructilactobacillus sanfranciscensis</name>
    <name type="common">Lactobacillus sanfranciscensis</name>
    <dbReference type="NCBI Taxonomy" id="1625"/>
    <lineage>
        <taxon>Bacteria</taxon>
        <taxon>Bacillati</taxon>
        <taxon>Bacillota</taxon>
        <taxon>Bacilli</taxon>
        <taxon>Lactobacillales</taxon>
        <taxon>Lactobacillaceae</taxon>
        <taxon>Fructilactobacillus</taxon>
    </lineage>
</organism>
<name>A0A5C4TL31_FRUSA</name>
<proteinExistence type="predicted"/>